<evidence type="ECO:0000313" key="2">
    <source>
        <dbReference type="Proteomes" id="UP000051966"/>
    </source>
</evidence>
<sequence length="109" mass="12332">MKRLTVYARQNEQSALFKAFKKLILLKKAGRFTKALAGYKLSVVEVSSKAKLQKLDDEERVTLFSNDGSELLPIVTLDNQIIKRGSFLSPKELSQLFDGLSLQIDDKKE</sequence>
<protein>
    <recommendedName>
        <fullName evidence="3">Arsenical resistance operon trans-acting repressor ArsD</fullName>
    </recommendedName>
</protein>
<dbReference type="RefSeq" id="WP_035178730.1">
    <property type="nucleotide sequence ID" value="NZ_AZFY01000148.1"/>
</dbReference>
<dbReference type="AlphaFoldDB" id="A0A0R1V9G5"/>
<dbReference type="EMBL" id="AZFY01000148">
    <property type="protein sequence ID" value="KRM01813.1"/>
    <property type="molecule type" value="Genomic_DNA"/>
</dbReference>
<evidence type="ECO:0000313" key="1">
    <source>
        <dbReference type="EMBL" id="KRM01813.1"/>
    </source>
</evidence>
<dbReference type="Proteomes" id="UP000051966">
    <property type="component" value="Unassembled WGS sequence"/>
</dbReference>
<reference evidence="1 2" key="1">
    <citation type="journal article" date="2015" name="Genome Announc.">
        <title>Expanding the biotechnology potential of lactobacilli through comparative genomics of 213 strains and associated genera.</title>
        <authorList>
            <person name="Sun Z."/>
            <person name="Harris H.M."/>
            <person name="McCann A."/>
            <person name="Guo C."/>
            <person name="Argimon S."/>
            <person name="Zhang W."/>
            <person name="Yang X."/>
            <person name="Jeffery I.B."/>
            <person name="Cooney J.C."/>
            <person name="Kagawa T.F."/>
            <person name="Liu W."/>
            <person name="Song Y."/>
            <person name="Salvetti E."/>
            <person name="Wrobel A."/>
            <person name="Rasinkangas P."/>
            <person name="Parkhill J."/>
            <person name="Rea M.C."/>
            <person name="O'Sullivan O."/>
            <person name="Ritari J."/>
            <person name="Douillard F.P."/>
            <person name="Paul Ross R."/>
            <person name="Yang R."/>
            <person name="Briner A.E."/>
            <person name="Felis G.E."/>
            <person name="de Vos W.M."/>
            <person name="Barrangou R."/>
            <person name="Klaenhammer T.R."/>
            <person name="Caufield P.W."/>
            <person name="Cui Y."/>
            <person name="Zhang H."/>
            <person name="O'Toole P.W."/>
        </authorList>
    </citation>
    <scope>NUCLEOTIDE SEQUENCE [LARGE SCALE GENOMIC DNA]</scope>
    <source>
        <strain evidence="1 2">DSM 18382</strain>
    </source>
</reference>
<organism evidence="1 2">
    <name type="scientific">Lentilactobacillus farraginis DSM 18382 = JCM 14108</name>
    <dbReference type="NCBI Taxonomy" id="1423743"/>
    <lineage>
        <taxon>Bacteria</taxon>
        <taxon>Bacillati</taxon>
        <taxon>Bacillota</taxon>
        <taxon>Bacilli</taxon>
        <taxon>Lactobacillales</taxon>
        <taxon>Lactobacillaceae</taxon>
        <taxon>Lentilactobacillus</taxon>
    </lineage>
</organism>
<dbReference type="OrthoDB" id="9973939at2"/>
<dbReference type="PATRIC" id="fig|1423743.5.peg.1583"/>
<evidence type="ECO:0008006" key="3">
    <source>
        <dbReference type="Google" id="ProtNLM"/>
    </source>
</evidence>
<accession>A0A0R1V9G5</accession>
<keyword evidence="2" id="KW-1185">Reference proteome</keyword>
<gene>
    <name evidence="1" type="ORF">FD41_GL001526</name>
</gene>
<name>A0A0R1V9G5_9LACO</name>
<proteinExistence type="predicted"/>
<dbReference type="Gene3D" id="3.40.30.10">
    <property type="entry name" value="Glutaredoxin"/>
    <property type="match status" value="1"/>
</dbReference>
<comment type="caution">
    <text evidence="1">The sequence shown here is derived from an EMBL/GenBank/DDBJ whole genome shotgun (WGS) entry which is preliminary data.</text>
</comment>